<keyword evidence="3" id="KW-0949">S-adenosyl-L-methionine</keyword>
<dbReference type="SUPFAM" id="SSF111337">
    <property type="entry name" value="QueA-like"/>
    <property type="match status" value="1"/>
</dbReference>
<dbReference type="EMBL" id="JAULBC010000001">
    <property type="protein sequence ID" value="MEX6685904.1"/>
    <property type="molecule type" value="Genomic_DNA"/>
</dbReference>
<accession>A0ABV3Z9K6</accession>
<evidence type="ECO:0000256" key="1">
    <source>
        <dbReference type="ARBA" id="ARBA00022490"/>
    </source>
</evidence>
<protein>
    <submittedName>
        <fullName evidence="5">S-adenosylmethionine:tRNA ribosyltransferase-isomerase</fullName>
    </submittedName>
</protein>
<keyword evidence="2" id="KW-0808">Transferase</keyword>
<dbReference type="PANTHER" id="PTHR30307:SF0">
    <property type="entry name" value="S-ADENOSYLMETHIONINE:TRNA RIBOSYLTRANSFERASE-ISOMERASE"/>
    <property type="match status" value="1"/>
</dbReference>
<keyword evidence="4" id="KW-0671">Queuosine biosynthesis</keyword>
<proteinExistence type="predicted"/>
<dbReference type="Gene3D" id="2.40.10.240">
    <property type="entry name" value="QueA-like"/>
    <property type="match status" value="1"/>
</dbReference>
<evidence type="ECO:0000256" key="3">
    <source>
        <dbReference type="ARBA" id="ARBA00022691"/>
    </source>
</evidence>
<name>A0ABV3Z9K6_9BACT</name>
<keyword evidence="1" id="KW-0963">Cytoplasm</keyword>
<dbReference type="Proteomes" id="UP001560573">
    <property type="component" value="Unassembled WGS sequence"/>
</dbReference>
<dbReference type="Gene3D" id="3.40.1780.10">
    <property type="entry name" value="QueA-like"/>
    <property type="match status" value="1"/>
</dbReference>
<dbReference type="InterPro" id="IPR042118">
    <property type="entry name" value="QueA_dom1"/>
</dbReference>
<dbReference type="InterPro" id="IPR036100">
    <property type="entry name" value="QueA_sf"/>
</dbReference>
<sequence>MQDVEKPFYFCEMHPKDLSIHDFSYDLPEEKIAAYPLSKRDESKLLVYRNGDITESHYYDLDTFLPESSLLIFNNTKVVEARIIFKKPTGGAIELFCLEPDDTYHDVTTAMLQKGTVKWKCLVGGAKKWKEGALEKIIAFDGRELTLSAAKLVQHSDYFLIEFSWNDSAISFAEVLHHGGILPLPPYMHRTAEESDNERYQTIYAKHDGSVAAPTAGLHFTESLFEKFEKKNIQRDFVTLHVGAGTFKPVKADTMKGHEMHAEFIDVRDELIRNLLSHLDKNIVAVGTTSLRTIESLYWLGLKTILHPDTSPEDLHITQWEPYELPHENVTVADALTSLLSWMKKNEAERLITKTQIIIAPGYELKVAKVLITNFHQPQSTLLLLVAAIAGDDWKNIYKYALENDFRFLSYGDGCLISVKPKA</sequence>
<gene>
    <name evidence="5" type="ORF">QTN47_00270</name>
</gene>
<dbReference type="InterPro" id="IPR042119">
    <property type="entry name" value="QueA_dom2"/>
</dbReference>
<evidence type="ECO:0000256" key="4">
    <source>
        <dbReference type="ARBA" id="ARBA00022785"/>
    </source>
</evidence>
<evidence type="ECO:0000313" key="5">
    <source>
        <dbReference type="EMBL" id="MEX6685904.1"/>
    </source>
</evidence>
<comment type="caution">
    <text evidence="5">The sequence shown here is derived from an EMBL/GenBank/DDBJ whole genome shotgun (WGS) entry which is preliminary data.</text>
</comment>
<evidence type="ECO:0000313" key="6">
    <source>
        <dbReference type="Proteomes" id="UP001560573"/>
    </source>
</evidence>
<dbReference type="InterPro" id="IPR003699">
    <property type="entry name" value="QueA"/>
</dbReference>
<dbReference type="PANTHER" id="PTHR30307">
    <property type="entry name" value="S-ADENOSYLMETHIONINE:TRNA RIBOSYLTRANSFERASE-ISOMERASE"/>
    <property type="match status" value="1"/>
</dbReference>
<evidence type="ECO:0000256" key="2">
    <source>
        <dbReference type="ARBA" id="ARBA00022679"/>
    </source>
</evidence>
<dbReference type="RefSeq" id="WP_369327293.1">
    <property type="nucleotide sequence ID" value="NZ_JAULBC010000001.1"/>
</dbReference>
<dbReference type="Pfam" id="PF02547">
    <property type="entry name" value="Queuosine_synth"/>
    <property type="match status" value="1"/>
</dbReference>
<organism evidence="5 6">
    <name type="scientific">Danxiaibacter flavus</name>
    <dbReference type="NCBI Taxonomy" id="3049108"/>
    <lineage>
        <taxon>Bacteria</taxon>
        <taxon>Pseudomonadati</taxon>
        <taxon>Bacteroidota</taxon>
        <taxon>Chitinophagia</taxon>
        <taxon>Chitinophagales</taxon>
        <taxon>Chitinophagaceae</taxon>
        <taxon>Danxiaibacter</taxon>
    </lineage>
</organism>
<keyword evidence="6" id="KW-1185">Reference proteome</keyword>
<reference evidence="5 6" key="1">
    <citation type="submission" date="2023-07" db="EMBL/GenBank/DDBJ databases">
        <authorList>
            <person name="Lian W.-H."/>
        </authorList>
    </citation>
    <scope>NUCLEOTIDE SEQUENCE [LARGE SCALE GENOMIC DNA]</scope>
    <source>
        <strain evidence="5 6">SYSU DXS3180</strain>
    </source>
</reference>